<keyword evidence="3" id="KW-1185">Reference proteome</keyword>
<protein>
    <submittedName>
        <fullName evidence="2">Uncharacterized protein</fullName>
    </submittedName>
</protein>
<comment type="caution">
    <text evidence="2">The sequence shown here is derived from an EMBL/GenBank/DDBJ whole genome shotgun (WGS) entry which is preliminary data.</text>
</comment>
<proteinExistence type="predicted"/>
<organism evidence="2 3">
    <name type="scientific">Ascochyta lentis</name>
    <dbReference type="NCBI Taxonomy" id="205686"/>
    <lineage>
        <taxon>Eukaryota</taxon>
        <taxon>Fungi</taxon>
        <taxon>Dikarya</taxon>
        <taxon>Ascomycota</taxon>
        <taxon>Pezizomycotina</taxon>
        <taxon>Dothideomycetes</taxon>
        <taxon>Pleosporomycetidae</taxon>
        <taxon>Pleosporales</taxon>
        <taxon>Pleosporineae</taxon>
        <taxon>Didymellaceae</taxon>
        <taxon>Ascochyta</taxon>
    </lineage>
</organism>
<sequence>MHTNIEDVPYGNAATGDVDEPTELTLDAVNTSANDRERSAEHELLFEELGQDDVTEDEWYLCPRPVSSIGSYDDVEDDDVEDDSETDGGQQLQAVEDDQLRWCVSQLLYDRGFPFTMPPGGLPSTAPDTVTGNVARKPPNTPTQTPGQVQKKRASLFGHAFAKERKVASFMPQACPSYAARQSFDSCSSRSVTPEPPACMSAGMLLPSVLESSHVSIATTAKSVDKSQYDTQNKAKHANKAENTNKATEANVQAKGSIEVSREHEEEHDVCNQCAENLASKNDALTTGNKQACPRVTRSPACDI</sequence>
<feature type="compositionally biased region" description="Acidic residues" evidence="1">
    <location>
        <begin position="73"/>
        <end position="86"/>
    </location>
</feature>
<reference evidence="2" key="1">
    <citation type="submission" date="2018-12" db="EMBL/GenBank/DDBJ databases">
        <authorList>
            <person name="Syme R.A."/>
            <person name="Farfan-Caceres L."/>
            <person name="Lichtenzveig J."/>
        </authorList>
    </citation>
    <scope>NUCLEOTIDE SEQUENCE</scope>
    <source>
        <strain evidence="2">Al4</strain>
    </source>
</reference>
<evidence type="ECO:0000313" key="2">
    <source>
        <dbReference type="EMBL" id="KAF9690385.1"/>
    </source>
</evidence>
<feature type="region of interest" description="Disordered" evidence="1">
    <location>
        <begin position="1"/>
        <end position="22"/>
    </location>
</feature>
<gene>
    <name evidence="2" type="ORF">EKO04_011594</name>
</gene>
<dbReference type="Proteomes" id="UP000651452">
    <property type="component" value="Unassembled WGS sequence"/>
</dbReference>
<dbReference type="AlphaFoldDB" id="A0A8H7MD65"/>
<reference evidence="2" key="2">
    <citation type="submission" date="2020-09" db="EMBL/GenBank/DDBJ databases">
        <title>Reference genome assembly for Australian Ascochyta lentis isolate Al4.</title>
        <authorList>
            <person name="Lee R.C."/>
            <person name="Farfan-Caceres L.M."/>
            <person name="Debler J.W."/>
            <person name="Williams A.H."/>
            <person name="Henares B.M."/>
        </authorList>
    </citation>
    <scope>NUCLEOTIDE SEQUENCE</scope>
    <source>
        <strain evidence="2">Al4</strain>
    </source>
</reference>
<dbReference type="EMBL" id="RZGK01000024">
    <property type="protein sequence ID" value="KAF9690385.1"/>
    <property type="molecule type" value="Genomic_DNA"/>
</dbReference>
<accession>A0A8H7MD65</accession>
<feature type="region of interest" description="Disordered" evidence="1">
    <location>
        <begin position="65"/>
        <end position="88"/>
    </location>
</feature>
<evidence type="ECO:0000256" key="1">
    <source>
        <dbReference type="SAM" id="MobiDB-lite"/>
    </source>
</evidence>
<name>A0A8H7MD65_9PLEO</name>
<evidence type="ECO:0000313" key="3">
    <source>
        <dbReference type="Proteomes" id="UP000651452"/>
    </source>
</evidence>
<dbReference type="OrthoDB" id="10637340at2759"/>